<organism evidence="11 12">
    <name type="scientific">Pleodorina starrii</name>
    <dbReference type="NCBI Taxonomy" id="330485"/>
    <lineage>
        <taxon>Eukaryota</taxon>
        <taxon>Viridiplantae</taxon>
        <taxon>Chlorophyta</taxon>
        <taxon>core chlorophytes</taxon>
        <taxon>Chlorophyceae</taxon>
        <taxon>CS clade</taxon>
        <taxon>Chlamydomonadales</taxon>
        <taxon>Volvocaceae</taxon>
        <taxon>Pleodorina</taxon>
    </lineage>
</organism>
<dbReference type="SUPFAM" id="SSF144091">
    <property type="entry name" value="Rhomboid-like"/>
    <property type="match status" value="1"/>
</dbReference>
<evidence type="ECO:0000256" key="7">
    <source>
        <dbReference type="ARBA" id="ARBA00023136"/>
    </source>
</evidence>
<sequence length="529" mass="55446">MHRGRRPQLRNPHAALLLAQLAARILQLEYKPPVTIALVAVNALLFFVDLREFLPPKALLRLLDGALQPRLILERGEWWRLLSSAFLHLDEWHLYYNMSSLLWKGVQLERRYGTKLFAALVSELLLLSQGLYIVLTVLLSSQIPGYRYLYRDLRVAGFSDVLFALKVVLTRHSPDYSDVMGIRVPTKYACWAELFLASYLTPHVSFLGHLAGILAGLLHVRVIEPAARSARGEARRWYVRCVNSLRRRQMPREGGRRLGGGGGAAVVGARTAADQQPAARAGHVLGGSGGRGGGGTGGAGGSDSRNDGYGYSGGDGGGGGGGGGGGFGGWDAAGLRSRDGMEQRRRHVRAADDSDDGDSDGDGGGGGGGGGRTAGGMTPEEMRQRRLERLERAPGAASGRYGTGTGRRNGGEPQQSAAADPFQPPTTNRRYFNCGGTLGGGDASGGGGGGVGGAVQAVSAAGAGTAAPRPGPTHTVAAVSGSGADDQLREGMGGGGAAAAGSWAAGTEALTDEELRRRRLERLDRPRRG</sequence>
<dbReference type="GO" id="GO:0004252">
    <property type="term" value="F:serine-type endopeptidase activity"/>
    <property type="evidence" value="ECO:0007669"/>
    <property type="project" value="InterPro"/>
</dbReference>
<evidence type="ECO:0000256" key="8">
    <source>
        <dbReference type="SAM" id="MobiDB-lite"/>
    </source>
</evidence>
<reference evidence="11 12" key="1">
    <citation type="journal article" date="2023" name="Commun. Biol.">
        <title>Reorganization of the ancestral sex-determining regions during the evolution of trioecy in Pleodorina starrii.</title>
        <authorList>
            <person name="Takahashi K."/>
            <person name="Suzuki S."/>
            <person name="Kawai-Toyooka H."/>
            <person name="Yamamoto K."/>
            <person name="Hamaji T."/>
            <person name="Ootsuki R."/>
            <person name="Yamaguchi H."/>
            <person name="Kawachi M."/>
            <person name="Higashiyama T."/>
            <person name="Nozaki H."/>
        </authorList>
    </citation>
    <scope>NUCLEOTIDE SEQUENCE [LARGE SCALE GENOMIC DNA]</scope>
    <source>
        <strain evidence="11 12">NIES-4479</strain>
    </source>
</reference>
<evidence type="ECO:0000256" key="2">
    <source>
        <dbReference type="ARBA" id="ARBA00009045"/>
    </source>
</evidence>
<dbReference type="InterPro" id="IPR035952">
    <property type="entry name" value="Rhomboid-like_sf"/>
</dbReference>
<dbReference type="OrthoDB" id="10257275at2759"/>
<evidence type="ECO:0000313" key="11">
    <source>
        <dbReference type="EMBL" id="GLC58698.1"/>
    </source>
</evidence>
<comment type="similarity">
    <text evidence="2">Belongs to the peptidase S54 family.</text>
</comment>
<dbReference type="PANTHER" id="PTHR43066">
    <property type="entry name" value="RHOMBOID-RELATED PROTEIN"/>
    <property type="match status" value="1"/>
</dbReference>
<evidence type="ECO:0000256" key="5">
    <source>
        <dbReference type="ARBA" id="ARBA00022801"/>
    </source>
</evidence>
<keyword evidence="4 9" id="KW-0812">Transmembrane</keyword>
<feature type="region of interest" description="Disordered" evidence="8">
    <location>
        <begin position="331"/>
        <end position="434"/>
    </location>
</feature>
<keyword evidence="6 9" id="KW-1133">Transmembrane helix</keyword>
<evidence type="ECO:0000256" key="3">
    <source>
        <dbReference type="ARBA" id="ARBA00022670"/>
    </source>
</evidence>
<name>A0A9W6BV95_9CHLO</name>
<protein>
    <recommendedName>
        <fullName evidence="10">Peptidase S54 rhomboid domain-containing protein</fullName>
    </recommendedName>
</protein>
<dbReference type="GO" id="GO:0006508">
    <property type="term" value="P:proteolysis"/>
    <property type="evidence" value="ECO:0007669"/>
    <property type="project" value="UniProtKB-KW"/>
</dbReference>
<dbReference type="EMBL" id="BRXU01000024">
    <property type="protein sequence ID" value="GLC58698.1"/>
    <property type="molecule type" value="Genomic_DNA"/>
</dbReference>
<evidence type="ECO:0000256" key="1">
    <source>
        <dbReference type="ARBA" id="ARBA00004141"/>
    </source>
</evidence>
<feature type="transmembrane region" description="Helical" evidence="9">
    <location>
        <begin position="116"/>
        <end position="139"/>
    </location>
</feature>
<dbReference type="Pfam" id="PF01694">
    <property type="entry name" value="Rhomboid"/>
    <property type="match status" value="1"/>
</dbReference>
<dbReference type="GO" id="GO:0016020">
    <property type="term" value="C:membrane"/>
    <property type="evidence" value="ECO:0007669"/>
    <property type="project" value="UniProtKB-SubCell"/>
</dbReference>
<evidence type="ECO:0000313" key="12">
    <source>
        <dbReference type="Proteomes" id="UP001165080"/>
    </source>
</evidence>
<dbReference type="InterPro" id="IPR022764">
    <property type="entry name" value="Peptidase_S54_rhomboid_dom"/>
</dbReference>
<dbReference type="PANTHER" id="PTHR43066:SF1">
    <property type="entry name" value="RHOMBOID PROTEIN 2"/>
    <property type="match status" value="1"/>
</dbReference>
<dbReference type="Gene3D" id="1.20.1540.10">
    <property type="entry name" value="Rhomboid-like"/>
    <property type="match status" value="1"/>
</dbReference>
<dbReference type="Proteomes" id="UP001165080">
    <property type="component" value="Unassembled WGS sequence"/>
</dbReference>
<dbReference type="FunFam" id="1.20.1540.10:FF:000008">
    <property type="entry name" value="RHOMBOID-like protein 13"/>
    <property type="match status" value="1"/>
</dbReference>
<feature type="region of interest" description="Disordered" evidence="8">
    <location>
        <begin position="461"/>
        <end position="505"/>
    </location>
</feature>
<proteinExistence type="inferred from homology"/>
<evidence type="ECO:0000256" key="4">
    <source>
        <dbReference type="ARBA" id="ARBA00022692"/>
    </source>
</evidence>
<evidence type="ECO:0000259" key="10">
    <source>
        <dbReference type="Pfam" id="PF01694"/>
    </source>
</evidence>
<gene>
    <name evidence="11" type="primary">PLEST006968</name>
    <name evidence="11" type="ORF">PLESTB_001391100</name>
</gene>
<comment type="subcellular location">
    <subcellularLocation>
        <location evidence="1">Membrane</location>
        <topology evidence="1">Multi-pass membrane protein</topology>
    </subcellularLocation>
</comment>
<dbReference type="AlphaFoldDB" id="A0A9W6BV95"/>
<feature type="region of interest" description="Disordered" evidence="8">
    <location>
        <begin position="270"/>
        <end position="303"/>
    </location>
</feature>
<comment type="caution">
    <text evidence="11">The sequence shown here is derived from an EMBL/GenBank/DDBJ whole genome shotgun (WGS) entry which is preliminary data.</text>
</comment>
<keyword evidence="3" id="KW-0645">Protease</keyword>
<keyword evidence="5" id="KW-0378">Hydrolase</keyword>
<feature type="compositionally biased region" description="Basic and acidic residues" evidence="8">
    <location>
        <begin position="380"/>
        <end position="392"/>
    </location>
</feature>
<accession>A0A9W6BV95</accession>
<keyword evidence="7 9" id="KW-0472">Membrane</keyword>
<keyword evidence="12" id="KW-1185">Reference proteome</keyword>
<evidence type="ECO:0000256" key="6">
    <source>
        <dbReference type="ARBA" id="ARBA00022989"/>
    </source>
</evidence>
<feature type="compositionally biased region" description="Gly residues" evidence="8">
    <location>
        <begin position="362"/>
        <end position="374"/>
    </location>
</feature>
<evidence type="ECO:0000256" key="9">
    <source>
        <dbReference type="SAM" id="Phobius"/>
    </source>
</evidence>
<feature type="compositionally biased region" description="Gly residues" evidence="8">
    <location>
        <begin position="284"/>
        <end position="301"/>
    </location>
</feature>
<feature type="domain" description="Peptidase S54 rhomboid" evidence="10">
    <location>
        <begin position="76"/>
        <end position="220"/>
    </location>
</feature>